<evidence type="ECO:0000256" key="2">
    <source>
        <dbReference type="ARBA" id="ARBA00007886"/>
    </source>
</evidence>
<dbReference type="Pfam" id="PF25198">
    <property type="entry name" value="Spore_GerAC_N"/>
    <property type="match status" value="1"/>
</dbReference>
<feature type="domain" description="Spore germination protein N-terminal" evidence="9">
    <location>
        <begin position="18"/>
        <end position="188"/>
    </location>
</feature>
<dbReference type="RefSeq" id="WP_377345748.1">
    <property type="nucleotide sequence ID" value="NZ_JBHLTP010000003.1"/>
</dbReference>
<accession>A0ABV6LLI2</accession>
<comment type="caution">
    <text evidence="10">The sequence shown here is derived from an EMBL/GenBank/DDBJ whole genome shotgun (WGS) entry which is preliminary data.</text>
</comment>
<sequence>MKRWIYFLSVLLLMGCSDTHIVEDVGFINSMALDVPEDEEQKNKILVTASIPQINTRTENEREVLSAVANSDKEAMMELSSASNRQLLNGKMELLLFGEGFAEGGIDNNIKTFSRDPKFSGAIHVVVAEGQAKSVLEPMMPNKENPSIYLEELIEKEIRANTAIKTDLHDFLRDLHDKGKDPVTALVTLRDDEPMINGIALFQNEKMVDTMPLSLVRYYMFLAGFFSAGSLGFEHEDHGEKAPLTFNCIRNDRRITVDYTNIDDIKVTVHLTVKGSLLEYNGDMDMSDNKDQTALEKIIEEHITQIGDGIIATLQEQQVDPIGIGKHVRNHIDYQTWQEMNWREDVYPNVDVEIKTDVTIKDIGVTK</sequence>
<evidence type="ECO:0000256" key="3">
    <source>
        <dbReference type="ARBA" id="ARBA00022544"/>
    </source>
</evidence>
<reference evidence="10 11" key="1">
    <citation type="submission" date="2024-09" db="EMBL/GenBank/DDBJ databases">
        <authorList>
            <person name="Sun Q."/>
            <person name="Mori K."/>
        </authorList>
    </citation>
    <scope>NUCLEOTIDE SEQUENCE [LARGE SCALE GENOMIC DNA]</scope>
    <source>
        <strain evidence="10 11">NCAIM B.02529</strain>
    </source>
</reference>
<dbReference type="Pfam" id="PF05504">
    <property type="entry name" value="Spore_GerAC"/>
    <property type="match status" value="1"/>
</dbReference>
<comment type="similarity">
    <text evidence="2">Belongs to the GerABKC lipoprotein family.</text>
</comment>
<evidence type="ECO:0000256" key="6">
    <source>
        <dbReference type="ARBA" id="ARBA00023139"/>
    </source>
</evidence>
<dbReference type="InterPro" id="IPR038501">
    <property type="entry name" value="Spore_GerAC_C_sf"/>
</dbReference>
<dbReference type="PANTHER" id="PTHR35789">
    <property type="entry name" value="SPORE GERMINATION PROTEIN B3"/>
    <property type="match status" value="1"/>
</dbReference>
<name>A0ABV6LLI2_9BACI</name>
<keyword evidence="5" id="KW-0472">Membrane</keyword>
<dbReference type="InterPro" id="IPR057336">
    <property type="entry name" value="GerAC_N"/>
</dbReference>
<keyword evidence="11" id="KW-1185">Reference proteome</keyword>
<dbReference type="PANTHER" id="PTHR35789:SF1">
    <property type="entry name" value="SPORE GERMINATION PROTEIN B3"/>
    <property type="match status" value="1"/>
</dbReference>
<dbReference type="InterPro" id="IPR046953">
    <property type="entry name" value="Spore_GerAC-like_C"/>
</dbReference>
<evidence type="ECO:0000313" key="10">
    <source>
        <dbReference type="EMBL" id="MFC0523207.1"/>
    </source>
</evidence>
<keyword evidence="6" id="KW-0564">Palmitate</keyword>
<keyword evidence="3" id="KW-0309">Germination</keyword>
<evidence type="ECO:0000256" key="7">
    <source>
        <dbReference type="ARBA" id="ARBA00023288"/>
    </source>
</evidence>
<evidence type="ECO:0000259" key="9">
    <source>
        <dbReference type="Pfam" id="PF25198"/>
    </source>
</evidence>
<proteinExistence type="inferred from homology"/>
<dbReference type="Gene3D" id="3.30.300.210">
    <property type="entry name" value="Nutrient germinant receptor protein C, domain 3"/>
    <property type="match status" value="1"/>
</dbReference>
<evidence type="ECO:0000256" key="4">
    <source>
        <dbReference type="ARBA" id="ARBA00022729"/>
    </source>
</evidence>
<dbReference type="InterPro" id="IPR008844">
    <property type="entry name" value="Spore_GerAC-like"/>
</dbReference>
<feature type="domain" description="Spore germination GerAC-like C-terminal" evidence="8">
    <location>
        <begin position="197"/>
        <end position="364"/>
    </location>
</feature>
<organism evidence="10 11">
    <name type="scientific">Pontibacillus salicampi</name>
    <dbReference type="NCBI Taxonomy" id="1449801"/>
    <lineage>
        <taxon>Bacteria</taxon>
        <taxon>Bacillati</taxon>
        <taxon>Bacillota</taxon>
        <taxon>Bacilli</taxon>
        <taxon>Bacillales</taxon>
        <taxon>Bacillaceae</taxon>
        <taxon>Pontibacillus</taxon>
    </lineage>
</organism>
<evidence type="ECO:0000259" key="8">
    <source>
        <dbReference type="Pfam" id="PF05504"/>
    </source>
</evidence>
<keyword evidence="7" id="KW-0449">Lipoprotein</keyword>
<evidence type="ECO:0000256" key="5">
    <source>
        <dbReference type="ARBA" id="ARBA00023136"/>
    </source>
</evidence>
<dbReference type="Proteomes" id="UP001589836">
    <property type="component" value="Unassembled WGS sequence"/>
</dbReference>
<dbReference type="NCBIfam" id="TIGR02887">
    <property type="entry name" value="spore_ger_x_C"/>
    <property type="match status" value="1"/>
</dbReference>
<dbReference type="EMBL" id="JBHLTP010000003">
    <property type="protein sequence ID" value="MFC0523207.1"/>
    <property type="molecule type" value="Genomic_DNA"/>
</dbReference>
<evidence type="ECO:0000313" key="11">
    <source>
        <dbReference type="Proteomes" id="UP001589836"/>
    </source>
</evidence>
<dbReference type="PROSITE" id="PS51257">
    <property type="entry name" value="PROKAR_LIPOPROTEIN"/>
    <property type="match status" value="1"/>
</dbReference>
<comment type="subcellular location">
    <subcellularLocation>
        <location evidence="1">Membrane</location>
        <topology evidence="1">Lipid-anchor</topology>
    </subcellularLocation>
</comment>
<evidence type="ECO:0000256" key="1">
    <source>
        <dbReference type="ARBA" id="ARBA00004635"/>
    </source>
</evidence>
<gene>
    <name evidence="10" type="ORF">ACFFGV_06310</name>
</gene>
<keyword evidence="4" id="KW-0732">Signal</keyword>
<protein>
    <submittedName>
        <fullName evidence="10">Ger(X)C family spore germination protein</fullName>
    </submittedName>
</protein>